<feature type="binding site" evidence="11">
    <location>
        <position position="592"/>
    </location>
    <ligand>
        <name>Ca(2+)</name>
        <dbReference type="ChEBI" id="CHEBI:29108"/>
        <label>4</label>
    </ligand>
</feature>
<dbReference type="PROSITE" id="PS51642">
    <property type="entry name" value="HEMOPEXIN_2"/>
    <property type="match status" value="3"/>
</dbReference>
<dbReference type="SMART" id="SM00120">
    <property type="entry name" value="HX"/>
    <property type="match status" value="4"/>
</dbReference>
<reference evidence="16" key="1">
    <citation type="submission" date="2025-08" db="UniProtKB">
        <authorList>
            <consortium name="RefSeq"/>
        </authorList>
    </citation>
    <scope>IDENTIFICATION</scope>
</reference>
<keyword evidence="4" id="KW-0677">Repeat</keyword>
<dbReference type="Pfam" id="PF00045">
    <property type="entry name" value="Hemopexin"/>
    <property type="match status" value="4"/>
</dbReference>
<feature type="binding site" evidence="11">
    <location>
        <position position="381"/>
    </location>
    <ligand>
        <name>Zn(2+)</name>
        <dbReference type="ChEBI" id="CHEBI:29105"/>
        <label>1</label>
    </ligand>
</feature>
<dbReference type="FunFam" id="3.40.390.10:FF:000070">
    <property type="entry name" value="Matrix metallopeptidase 25b"/>
    <property type="match status" value="1"/>
</dbReference>
<dbReference type="SUPFAM" id="SSF50923">
    <property type="entry name" value="Hemopexin-like domain"/>
    <property type="match status" value="1"/>
</dbReference>
<keyword evidence="6 11" id="KW-0862">Zinc</keyword>
<feature type="binding site" evidence="11">
    <location>
        <position position="360"/>
    </location>
    <ligand>
        <name>Ca(2+)</name>
        <dbReference type="ChEBI" id="CHEBI:29108"/>
        <label>3</label>
    </ligand>
</feature>
<evidence type="ECO:0000256" key="7">
    <source>
        <dbReference type="ARBA" id="ARBA00022837"/>
    </source>
</evidence>
<evidence type="ECO:0000256" key="8">
    <source>
        <dbReference type="ARBA" id="ARBA00023049"/>
    </source>
</evidence>
<evidence type="ECO:0000313" key="15">
    <source>
        <dbReference type="Proteomes" id="UP000504612"/>
    </source>
</evidence>
<dbReference type="Pfam" id="PF00413">
    <property type="entry name" value="Peptidase_M10"/>
    <property type="match status" value="1"/>
</dbReference>
<feature type="repeat" description="Hemopexin" evidence="13">
    <location>
        <begin position="542"/>
        <end position="588"/>
    </location>
</feature>
<evidence type="ECO:0000256" key="2">
    <source>
        <dbReference type="ARBA" id="ARBA00022670"/>
    </source>
</evidence>
<keyword evidence="2" id="KW-0645">Protease</keyword>
<evidence type="ECO:0000256" key="1">
    <source>
        <dbReference type="ARBA" id="ARBA00010370"/>
    </source>
</evidence>
<feature type="active site" evidence="10">
    <location>
        <position position="407"/>
    </location>
</feature>
<dbReference type="InterPro" id="IPR036365">
    <property type="entry name" value="PGBD-like_sf"/>
</dbReference>
<feature type="binding site" evidence="11">
    <location>
        <position position="594"/>
    </location>
    <ligand>
        <name>Ca(2+)</name>
        <dbReference type="ChEBI" id="CHEBI:29108"/>
        <label>5</label>
    </ligand>
</feature>
<feature type="domain" description="Peptidase metallopeptidase" evidence="14">
    <location>
        <begin position="287"/>
        <end position="454"/>
    </location>
</feature>
<name>A0A6J1UFC0_9SAUR</name>
<dbReference type="InterPro" id="IPR036375">
    <property type="entry name" value="Hemopexin-like_dom_sf"/>
</dbReference>
<dbReference type="GO" id="GO:0008270">
    <property type="term" value="F:zinc ion binding"/>
    <property type="evidence" value="ECO:0007669"/>
    <property type="project" value="InterPro"/>
</dbReference>
<dbReference type="CDD" id="cd04278">
    <property type="entry name" value="ZnMc_MMP"/>
    <property type="match status" value="1"/>
</dbReference>
<feature type="binding site" evidence="11">
    <location>
        <position position="641"/>
    </location>
    <ligand>
        <name>Ca(2+)</name>
        <dbReference type="ChEBI" id="CHEBI:29108"/>
        <label>5</label>
    </ligand>
</feature>
<feature type="binding site" evidence="11">
    <location>
        <position position="424"/>
    </location>
    <ligand>
        <name>Zn(2+)</name>
        <dbReference type="ChEBI" id="CHEBI:29105"/>
        <label>2</label>
        <note>catalytic</note>
    </ligand>
</feature>
<feature type="repeat" description="Hemopexin" evidence="13">
    <location>
        <begin position="493"/>
        <end position="538"/>
    </location>
</feature>
<evidence type="ECO:0000259" key="14">
    <source>
        <dbReference type="SMART" id="SM00235"/>
    </source>
</evidence>
<organism evidence="15 16">
    <name type="scientific">Notechis scutatus</name>
    <name type="common">mainland tiger snake</name>
    <dbReference type="NCBI Taxonomy" id="8663"/>
    <lineage>
        <taxon>Eukaryota</taxon>
        <taxon>Metazoa</taxon>
        <taxon>Chordata</taxon>
        <taxon>Craniata</taxon>
        <taxon>Vertebrata</taxon>
        <taxon>Euteleostomi</taxon>
        <taxon>Lepidosauria</taxon>
        <taxon>Squamata</taxon>
        <taxon>Bifurcata</taxon>
        <taxon>Unidentata</taxon>
        <taxon>Episquamata</taxon>
        <taxon>Toxicofera</taxon>
        <taxon>Serpentes</taxon>
        <taxon>Colubroidea</taxon>
        <taxon>Elapidae</taxon>
        <taxon>Hydrophiinae</taxon>
        <taxon>Notechis</taxon>
    </lineage>
</organism>
<dbReference type="InterPro" id="IPR033739">
    <property type="entry name" value="M10A_MMP"/>
</dbReference>
<keyword evidence="9" id="KW-0865">Zymogen</keyword>
<evidence type="ECO:0000256" key="11">
    <source>
        <dbReference type="PIRSR" id="PIRSR621190-2"/>
    </source>
</evidence>
<dbReference type="Gene3D" id="3.40.390.10">
    <property type="entry name" value="Collagenase (Catalytic Domain)"/>
    <property type="match status" value="1"/>
</dbReference>
<feature type="binding site" evidence="11">
    <location>
        <position position="359"/>
    </location>
    <ligand>
        <name>Ca(2+)</name>
        <dbReference type="ChEBI" id="CHEBI:29108"/>
        <label>3</label>
    </ligand>
</feature>
<dbReference type="Gene3D" id="2.110.10.10">
    <property type="entry name" value="Hemopexin-like domain"/>
    <property type="match status" value="1"/>
</dbReference>
<comment type="similarity">
    <text evidence="1">Belongs to the peptidase M10A family.</text>
</comment>
<accession>A0A6J1UFC0</accession>
<evidence type="ECO:0000256" key="12">
    <source>
        <dbReference type="PIRSR" id="PIRSR621190-4"/>
    </source>
</evidence>
<feature type="binding site" evidence="11">
    <location>
        <position position="342"/>
    </location>
    <ligand>
        <name>Ca(2+)</name>
        <dbReference type="ChEBI" id="CHEBI:29108"/>
        <label>2</label>
    </ligand>
</feature>
<dbReference type="Proteomes" id="UP000504612">
    <property type="component" value="Unplaced"/>
</dbReference>
<dbReference type="Pfam" id="PF01471">
    <property type="entry name" value="PG_binding_1"/>
    <property type="match status" value="1"/>
</dbReference>
<feature type="binding site" evidence="11">
    <location>
        <position position="352"/>
    </location>
    <ligand>
        <name>Zn(2+)</name>
        <dbReference type="ChEBI" id="CHEBI:29105"/>
        <label>1</label>
    </ligand>
</feature>
<feature type="binding site" evidence="11">
    <location>
        <position position="546"/>
    </location>
    <ligand>
        <name>Ca(2+)</name>
        <dbReference type="ChEBI" id="CHEBI:29108"/>
        <label>4</label>
    </ligand>
</feature>
<dbReference type="InterPro" id="IPR000585">
    <property type="entry name" value="Hemopexin-like_dom"/>
</dbReference>
<evidence type="ECO:0000256" key="4">
    <source>
        <dbReference type="ARBA" id="ARBA00022737"/>
    </source>
</evidence>
<dbReference type="GO" id="GO:0030574">
    <property type="term" value="P:collagen catabolic process"/>
    <property type="evidence" value="ECO:0007669"/>
    <property type="project" value="TreeGrafter"/>
</dbReference>
<protein>
    <submittedName>
        <fullName evidence="16">Matrix metalloproteinase-17-like</fullName>
    </submittedName>
</protein>
<dbReference type="GO" id="GO:0006508">
    <property type="term" value="P:proteolysis"/>
    <property type="evidence" value="ECO:0007669"/>
    <property type="project" value="UniProtKB-KW"/>
</dbReference>
<comment type="cofactor">
    <cofactor evidence="11">
        <name>Zn(2+)</name>
        <dbReference type="ChEBI" id="CHEBI:29105"/>
    </cofactor>
    <text evidence="11">Binds 2 Zn(2+) ions per subunit.</text>
</comment>
<evidence type="ECO:0000256" key="6">
    <source>
        <dbReference type="ARBA" id="ARBA00022833"/>
    </source>
</evidence>
<dbReference type="GO" id="GO:0030198">
    <property type="term" value="P:extracellular matrix organization"/>
    <property type="evidence" value="ECO:0007669"/>
    <property type="project" value="TreeGrafter"/>
</dbReference>
<dbReference type="GO" id="GO:0031012">
    <property type="term" value="C:extracellular matrix"/>
    <property type="evidence" value="ECO:0007669"/>
    <property type="project" value="InterPro"/>
</dbReference>
<dbReference type="InterPro" id="IPR021190">
    <property type="entry name" value="Pept_M10A"/>
</dbReference>
<dbReference type="GeneID" id="113414481"/>
<evidence type="ECO:0000256" key="13">
    <source>
        <dbReference type="PROSITE-ProRule" id="PRU01011"/>
    </source>
</evidence>
<feature type="binding site" evidence="11">
    <location>
        <position position="416"/>
    </location>
    <ligand>
        <name>Zn(2+)</name>
        <dbReference type="ChEBI" id="CHEBI:29105"/>
        <label>2</label>
        <note>catalytic</note>
    </ligand>
</feature>
<dbReference type="InterPro" id="IPR006026">
    <property type="entry name" value="Peptidase_Metallo"/>
</dbReference>
<dbReference type="AlphaFoldDB" id="A0A6J1UFC0"/>
<gene>
    <name evidence="16" type="primary">LOC113414481</name>
</gene>
<feature type="modified residue" description="Phosphotyrosine; by PKDCC" evidence="12">
    <location>
        <position position="577"/>
    </location>
</feature>
<proteinExistence type="inferred from homology"/>
<keyword evidence="3 11" id="KW-0479">Metal-binding</keyword>
<feature type="binding site" evidence="11">
    <location>
        <position position="410"/>
    </location>
    <ligand>
        <name>Zn(2+)</name>
        <dbReference type="ChEBI" id="CHEBI:29105"/>
        <label>2</label>
        <note>catalytic</note>
    </ligand>
</feature>
<comment type="cofactor">
    <cofactor evidence="11">
        <name>Ca(2+)</name>
        <dbReference type="ChEBI" id="CHEBI:29108"/>
    </cofactor>
    <text evidence="11">Can bind about 5 Ca(2+) ions per subunit.</text>
</comment>
<evidence type="ECO:0000256" key="9">
    <source>
        <dbReference type="ARBA" id="ARBA00023145"/>
    </source>
</evidence>
<feature type="binding site" evidence="11">
    <location>
        <position position="406"/>
    </location>
    <ligand>
        <name>Zn(2+)</name>
        <dbReference type="ChEBI" id="CHEBI:29105"/>
        <label>2</label>
        <note>catalytic</note>
    </ligand>
</feature>
<dbReference type="PANTHER" id="PTHR10201:SF21">
    <property type="entry name" value="MATRIX METALLOPROTEINASE-17"/>
    <property type="match status" value="1"/>
</dbReference>
<feature type="binding site" evidence="11">
    <location>
        <position position="367"/>
    </location>
    <ligand>
        <name>Zn(2+)</name>
        <dbReference type="ChEBI" id="CHEBI:29105"/>
        <label>1</label>
    </ligand>
</feature>
<keyword evidence="7 11" id="KW-0106">Calcium</keyword>
<feature type="binding site" description="in inhibited form" evidence="11">
    <location>
        <position position="252"/>
    </location>
    <ligand>
        <name>Zn(2+)</name>
        <dbReference type="ChEBI" id="CHEBI:29105"/>
        <label>2</label>
        <note>catalytic</note>
    </ligand>
</feature>
<dbReference type="SUPFAM" id="SSF47090">
    <property type="entry name" value="PGBD-like"/>
    <property type="match status" value="1"/>
</dbReference>
<keyword evidence="8" id="KW-0482">Metalloprotease</keyword>
<feature type="repeat" description="Hemopexin" evidence="13">
    <location>
        <begin position="635"/>
        <end position="682"/>
    </location>
</feature>
<feature type="binding site" evidence="11">
    <location>
        <position position="386"/>
    </location>
    <ligand>
        <name>Ca(2+)</name>
        <dbReference type="ChEBI" id="CHEBI:29108"/>
        <label>1</label>
    </ligand>
</feature>
<dbReference type="GO" id="GO:0004222">
    <property type="term" value="F:metalloendopeptidase activity"/>
    <property type="evidence" value="ECO:0007669"/>
    <property type="project" value="InterPro"/>
</dbReference>
<feature type="binding site" evidence="11">
    <location>
        <position position="497"/>
    </location>
    <ligand>
        <name>Ca(2+)</name>
        <dbReference type="ChEBI" id="CHEBI:29108"/>
        <label>4</label>
    </ligand>
</feature>
<sequence length="743" mass="84098">MHRKTTSKEQNKTIFKILSLLPMANCRRCNGVGRRSWGPNPLLPTAAGNSSLPGLALLLPSVLPLPDGWKRPSPRSDGCLWGAESCVSLLPRKSRSGAKLLLGILQDLLFGGHLDRIGRSGELTKTVSSTWMEAGKVCFPKKYHRRPQQQHLEEKQRTKSPAVFLHWLLFCLLLPSFSTCLSPAPMPTPESGEVIEWLIHYGYLPPADPTTGQLQTWEAVTTALRVMQRFAGIAETGILDNATLSLIRMPRCALPDITPNFPPELSLKERARKKRWQRRRSLERRSAGSVWTKRNISWKVKSYPRRARLSRETMRVLIYYALKVWSEAIPLTFHEVGGHTADISVEFLQLDHHDSYPFDGPGGMVAHAFFPRDPQRAGTVHFDGDEEWTFRSPDDFGTDLFAVAIHEFGHSLGLAHSSSRHSIMHPYYQGPVGDPLQYQLHIEDHAEIQKLYGNKVFHSTEKQDVTTPLPGLLSLSQNFPPLRLGKGFPDRCTSNIDAVAQIRGETFFFKDQYFWRLSQSRHLTSPQPVLTTRFWRGLPSALHKVDAVYERPTDHRILFFSGPLYWVFKDNGVEEGYPRPITDFGLPQGGISGAFSWPSDQKTYFFKGDLHWCYDETTRHIEEASPLLQESWKQFSSVDSVLSESDGTVYVFKGQQYWKFDQETLQLQAGYPRSIATDWLDCTVEALRIMPTSPSLGVNLPPNFRGPQLKIEERVCFCAAFCAISSTLLNVLPWALLTLQGLA</sequence>
<dbReference type="SUPFAM" id="SSF55486">
    <property type="entry name" value="Metalloproteases ('zincins'), catalytic domain"/>
    <property type="match status" value="1"/>
</dbReference>
<feature type="binding site" evidence="11">
    <location>
        <position position="354"/>
    </location>
    <ligand>
        <name>Zn(2+)</name>
        <dbReference type="ChEBI" id="CHEBI:29105"/>
        <label>1</label>
    </ligand>
</feature>
<evidence type="ECO:0000256" key="3">
    <source>
        <dbReference type="ARBA" id="ARBA00022723"/>
    </source>
</evidence>
<dbReference type="CDD" id="cd00094">
    <property type="entry name" value="HX"/>
    <property type="match status" value="1"/>
</dbReference>
<dbReference type="InterPro" id="IPR001818">
    <property type="entry name" value="Pept_M10_metallopeptidase"/>
</dbReference>
<dbReference type="PRINTS" id="PR00138">
    <property type="entry name" value="MATRIXIN"/>
</dbReference>
<feature type="binding site" evidence="11">
    <location>
        <position position="386"/>
    </location>
    <ligand>
        <name>Ca(2+)</name>
        <dbReference type="ChEBI" id="CHEBI:29108"/>
        <label>3</label>
    </ligand>
</feature>
<dbReference type="InterPro" id="IPR024079">
    <property type="entry name" value="MetalloPept_cat_dom_sf"/>
</dbReference>
<keyword evidence="5" id="KW-0378">Hydrolase</keyword>
<keyword evidence="15" id="KW-1185">Reference proteome</keyword>
<dbReference type="RefSeq" id="XP_026527178.1">
    <property type="nucleotide sequence ID" value="XM_026671393.1"/>
</dbReference>
<evidence type="ECO:0000256" key="5">
    <source>
        <dbReference type="ARBA" id="ARBA00022801"/>
    </source>
</evidence>
<dbReference type="KEGG" id="nss:113414481"/>
<dbReference type="PANTHER" id="PTHR10201">
    <property type="entry name" value="MATRIX METALLOPROTEINASE"/>
    <property type="match status" value="1"/>
</dbReference>
<feature type="binding site" evidence="11">
    <location>
        <position position="383"/>
    </location>
    <ligand>
        <name>Ca(2+)</name>
        <dbReference type="ChEBI" id="CHEBI:29108"/>
        <label>3</label>
    </ligand>
</feature>
<dbReference type="SMART" id="SM00235">
    <property type="entry name" value="ZnMc"/>
    <property type="match status" value="1"/>
</dbReference>
<dbReference type="FunFam" id="2.110.10.10:FF:000018">
    <property type="entry name" value="Matrix metallopeptidase 25b"/>
    <property type="match status" value="1"/>
</dbReference>
<dbReference type="InterPro" id="IPR002477">
    <property type="entry name" value="Peptidoglycan-bd-like"/>
</dbReference>
<dbReference type="InterPro" id="IPR018487">
    <property type="entry name" value="Hemopexin-like_repeat"/>
</dbReference>
<evidence type="ECO:0000256" key="10">
    <source>
        <dbReference type="PIRSR" id="PIRSR621190-1"/>
    </source>
</evidence>
<dbReference type="GO" id="GO:0005615">
    <property type="term" value="C:extracellular space"/>
    <property type="evidence" value="ECO:0007669"/>
    <property type="project" value="TreeGrafter"/>
</dbReference>
<feature type="binding site" evidence="11">
    <location>
        <position position="639"/>
    </location>
    <ligand>
        <name>Ca(2+)</name>
        <dbReference type="ChEBI" id="CHEBI:29108"/>
        <label>4</label>
    </ligand>
</feature>
<evidence type="ECO:0000313" key="16">
    <source>
        <dbReference type="RefSeq" id="XP_026527178.1"/>
    </source>
</evidence>